<proteinExistence type="predicted"/>
<dbReference type="EMBL" id="JBBPBK010000013">
    <property type="protein sequence ID" value="KAK9272369.1"/>
    <property type="molecule type" value="Genomic_DNA"/>
</dbReference>
<evidence type="ECO:0000313" key="3">
    <source>
        <dbReference type="EMBL" id="KAK9272369.1"/>
    </source>
</evidence>
<comment type="caution">
    <text evidence="3">The sequence shown here is derived from an EMBL/GenBank/DDBJ whole genome shotgun (WGS) entry which is preliminary data.</text>
</comment>
<reference evidence="3" key="2">
    <citation type="submission" date="2024-04" db="EMBL/GenBank/DDBJ databases">
        <authorList>
            <person name="Xu W."/>
            <person name="Ren C."/>
        </authorList>
    </citation>
    <scope>NUCLEOTIDE SEQUENCE</scope>
    <source>
        <strain evidence="3">Hangzhou</strain>
        <tissue evidence="3">Leaves</tissue>
    </source>
</reference>
<feature type="compositionally biased region" description="Basic residues" evidence="1">
    <location>
        <begin position="204"/>
        <end position="222"/>
    </location>
</feature>
<protein>
    <submittedName>
        <fullName evidence="3">Uncharacterized protein</fullName>
    </submittedName>
</protein>
<evidence type="ECO:0000313" key="2">
    <source>
        <dbReference type="EMBL" id="KAK9271517.1"/>
    </source>
</evidence>
<accession>A0AAP0R8E9</accession>
<dbReference type="PANTHER" id="PTHR36332:SF1">
    <property type="entry name" value="STRESS RESPONSE PROTEIN"/>
    <property type="match status" value="1"/>
</dbReference>
<evidence type="ECO:0000313" key="4">
    <source>
        <dbReference type="Proteomes" id="UP001415857"/>
    </source>
</evidence>
<organism evidence="3 4">
    <name type="scientific">Liquidambar formosana</name>
    <name type="common">Formosan gum</name>
    <dbReference type="NCBI Taxonomy" id="63359"/>
    <lineage>
        <taxon>Eukaryota</taxon>
        <taxon>Viridiplantae</taxon>
        <taxon>Streptophyta</taxon>
        <taxon>Embryophyta</taxon>
        <taxon>Tracheophyta</taxon>
        <taxon>Spermatophyta</taxon>
        <taxon>Magnoliopsida</taxon>
        <taxon>eudicotyledons</taxon>
        <taxon>Gunneridae</taxon>
        <taxon>Pentapetalae</taxon>
        <taxon>Saxifragales</taxon>
        <taxon>Altingiaceae</taxon>
        <taxon>Liquidambar</taxon>
    </lineage>
</organism>
<feature type="compositionally biased region" description="Basic and acidic residues" evidence="1">
    <location>
        <begin position="233"/>
        <end position="247"/>
    </location>
</feature>
<evidence type="ECO:0000256" key="1">
    <source>
        <dbReference type="SAM" id="MobiDB-lite"/>
    </source>
</evidence>
<dbReference type="EMBL" id="JBBPBK010000013">
    <property type="protein sequence ID" value="KAK9271517.1"/>
    <property type="molecule type" value="Genomic_DNA"/>
</dbReference>
<sequence>MIKRRFYKMEHADRDNGTESSSSSSDSELEAEATEETEDDAMEEVKEDNESCSTSSGYEREDGSANEVDVDSSGLPINEDDALPEIDRENLLDSQLPGKHHAEILGTQSNIKIKKDSVPADGAGCILKCKSVFKCRLCPRIVCLTEETLRAHLESKRHARSEKLLEEGRLKLMLNSDGEIEEGEVNYAEQHSDIVSPTQDEGKKKKNSGRQRQRDRSRRKKIGNNSKLGKARHLTENPAKKRRKSEN</sequence>
<keyword evidence="4" id="KW-1185">Reference proteome</keyword>
<gene>
    <name evidence="2" type="ORF">L1049_001877</name>
    <name evidence="3" type="ORF">L1049_002740</name>
</gene>
<feature type="region of interest" description="Disordered" evidence="1">
    <location>
        <begin position="1"/>
        <end position="77"/>
    </location>
</feature>
<feature type="region of interest" description="Disordered" evidence="1">
    <location>
        <begin position="188"/>
        <end position="247"/>
    </location>
</feature>
<dbReference type="Proteomes" id="UP001415857">
    <property type="component" value="Unassembled WGS sequence"/>
</dbReference>
<dbReference type="AlphaFoldDB" id="A0AAP0R8E9"/>
<feature type="compositionally biased region" description="Acidic residues" evidence="1">
    <location>
        <begin position="27"/>
        <end position="47"/>
    </location>
</feature>
<name>A0AAP0R8E9_LIQFO</name>
<reference evidence="3 4" key="1">
    <citation type="journal article" date="2024" name="Plant J.">
        <title>Genome sequences and population genomics reveal climatic adaptation and genomic divergence between two closely related sweetgum species.</title>
        <authorList>
            <person name="Xu W.Q."/>
            <person name="Ren C.Q."/>
            <person name="Zhang X.Y."/>
            <person name="Comes H.P."/>
            <person name="Liu X.H."/>
            <person name="Li Y.G."/>
            <person name="Kettle C.J."/>
            <person name="Jalonen R."/>
            <person name="Gaisberger H."/>
            <person name="Ma Y.Z."/>
            <person name="Qiu Y.X."/>
        </authorList>
    </citation>
    <scope>NUCLEOTIDE SEQUENCE [LARGE SCALE GENOMIC DNA]</scope>
    <source>
        <strain evidence="3">Hangzhou</strain>
    </source>
</reference>
<feature type="compositionally biased region" description="Basic and acidic residues" evidence="1">
    <location>
        <begin position="7"/>
        <end position="17"/>
    </location>
</feature>
<dbReference type="PANTHER" id="PTHR36332">
    <property type="entry name" value="STRESS RESPONSE PROTEIN"/>
    <property type="match status" value="1"/>
</dbReference>